<keyword evidence="1" id="KW-1133">Transmembrane helix</keyword>
<dbReference type="Proteomes" id="UP000269015">
    <property type="component" value="Chromosome"/>
</dbReference>
<feature type="transmembrane region" description="Helical" evidence="1">
    <location>
        <begin position="12"/>
        <end position="35"/>
    </location>
</feature>
<organism evidence="2 3">
    <name type="scientific">Chryseobacterium indologenes</name>
    <name type="common">Flavobacterium indologenes</name>
    <dbReference type="NCBI Taxonomy" id="253"/>
    <lineage>
        <taxon>Bacteria</taxon>
        <taxon>Pseudomonadati</taxon>
        <taxon>Bacteroidota</taxon>
        <taxon>Flavobacteriia</taxon>
        <taxon>Flavobacteriales</taxon>
        <taxon>Weeksellaceae</taxon>
        <taxon>Chryseobacterium group</taxon>
        <taxon>Chryseobacterium</taxon>
    </lineage>
</organism>
<evidence type="ECO:0000313" key="2">
    <source>
        <dbReference type="EMBL" id="AZB16756.1"/>
    </source>
</evidence>
<dbReference type="AlphaFoldDB" id="A0AAD0YUA0"/>
<evidence type="ECO:0000256" key="1">
    <source>
        <dbReference type="SAM" id="Phobius"/>
    </source>
</evidence>
<evidence type="ECO:0000313" key="3">
    <source>
        <dbReference type="Proteomes" id="UP000269015"/>
    </source>
</evidence>
<sequence>MLSSADLHLERILLLTALTIFFGAGFSCMLIIFIINSVKKKQKSGLYYLLWFLIPGITVLALATLYLYMMLI</sequence>
<name>A0AAD0YUA0_CHRID</name>
<reference evidence="2 3" key="1">
    <citation type="submission" date="2018-11" db="EMBL/GenBank/DDBJ databases">
        <title>Proposal to divide the Flavobacteriaceae and reorganize its genera based on Amino Acid Identity values calculated from whole genome sequences.</title>
        <authorList>
            <person name="Nicholson A.C."/>
            <person name="Gulvik C.A."/>
            <person name="Whitney A.M."/>
            <person name="Humrighouse B.W."/>
            <person name="Bell M."/>
            <person name="Holmes B."/>
            <person name="Steigerwalt A.G."/>
            <person name="Villarma A."/>
            <person name="Sheth M."/>
            <person name="Batra D."/>
            <person name="Pryor J."/>
            <person name="Bernardet J.-F."/>
            <person name="Hugo C."/>
            <person name="Kampfer P."/>
            <person name="Newman J."/>
            <person name="McQuiston J.R."/>
        </authorList>
    </citation>
    <scope>NUCLEOTIDE SEQUENCE [LARGE SCALE GENOMIC DNA]</scope>
    <source>
        <strain evidence="2 3">H5559</strain>
    </source>
</reference>
<accession>A0AAD0YUA0</accession>
<keyword evidence="1" id="KW-0472">Membrane</keyword>
<dbReference type="EMBL" id="CP033930">
    <property type="protein sequence ID" value="AZB16756.1"/>
    <property type="molecule type" value="Genomic_DNA"/>
</dbReference>
<proteinExistence type="predicted"/>
<protein>
    <submittedName>
        <fullName evidence="2">Uncharacterized protein</fullName>
    </submittedName>
</protein>
<keyword evidence="1" id="KW-0812">Transmembrane</keyword>
<feature type="transmembrane region" description="Helical" evidence="1">
    <location>
        <begin position="47"/>
        <end position="69"/>
    </location>
</feature>
<gene>
    <name evidence="2" type="ORF">EG352_02690</name>
</gene>